<proteinExistence type="inferred from homology"/>
<evidence type="ECO:0000256" key="2">
    <source>
        <dbReference type="ARBA" id="ARBA00010271"/>
    </source>
</evidence>
<gene>
    <name evidence="6" type="ORF">TSOC_012975</name>
</gene>
<sequence length="506" mass="56601">ICDDDNSMCYCPPETKFGRREAPAGSPPGTPPLQRGRPMYWCQPSSDKEGHKVMWGAVKYEDLYGDNGWCNADVPNFMCPCRLGGLIGTMCNIPMEQLCINQCSGRGECDQGFCRHFQSSPYLGAAPKNRTTFLFFRGDLRMNPGQDPTCKYSRCIRQTLFNLSKSERWDEKYAVLLGDVRTVWGDYSELLARSLFCLVPPGGHFQSSPYLGAAPKNRTTFLFFRGDLRMNPGQDPTCTYSRCIRQTLYNLSKSERWDEKYAVLLGDVRTVWGDYSELLARSLFCLVPPGQRTSRRAQRAQSAGRGSARVAAWPLQHNPPGARRRPSALQPGPQALLATPCSASMTTREEAPGEVLRRPFVPCHDGWYGQDCSRRRAGLPTDSLRDGWSPRPEDSILHGCIPVIIMDGVQAVFETILDLPSFSIRIAQKDMTRIIEILKAVSEERIKAMQDNLARVFRYLGVTMAMEDAFAASPVDDAFSTIMQWLYARIPDVHRGTTTAGAVVTA</sequence>
<dbReference type="OrthoDB" id="1924787at2759"/>
<feature type="region of interest" description="Disordered" evidence="4">
    <location>
        <begin position="295"/>
        <end position="352"/>
    </location>
</feature>
<evidence type="ECO:0000259" key="5">
    <source>
        <dbReference type="Pfam" id="PF03016"/>
    </source>
</evidence>
<keyword evidence="7" id="KW-1185">Reference proteome</keyword>
<keyword evidence="6" id="KW-0808">Transferase</keyword>
<name>A0A2J7ZLK7_9CHLO</name>
<dbReference type="InterPro" id="IPR040911">
    <property type="entry name" value="Exostosin_GT47"/>
</dbReference>
<dbReference type="Pfam" id="PF03016">
    <property type="entry name" value="Exostosin_GT47"/>
    <property type="match status" value="1"/>
</dbReference>
<dbReference type="Proteomes" id="UP000236333">
    <property type="component" value="Unassembled WGS sequence"/>
</dbReference>
<comment type="subcellular location">
    <subcellularLocation>
        <location evidence="1">Golgi apparatus membrane</location>
        <topology evidence="1">Single-pass type II membrane protein</topology>
    </subcellularLocation>
</comment>
<evidence type="ECO:0000256" key="1">
    <source>
        <dbReference type="ARBA" id="ARBA00004323"/>
    </source>
</evidence>
<dbReference type="GO" id="GO:0000139">
    <property type="term" value="C:Golgi membrane"/>
    <property type="evidence" value="ECO:0007669"/>
    <property type="project" value="UniProtKB-SubCell"/>
</dbReference>
<evidence type="ECO:0000256" key="4">
    <source>
        <dbReference type="SAM" id="MobiDB-lite"/>
    </source>
</evidence>
<feature type="domain" description="Exostosin GT47" evidence="5">
    <location>
        <begin position="388"/>
        <end position="440"/>
    </location>
</feature>
<dbReference type="EMBL" id="PGGS01001000">
    <property type="protein sequence ID" value="PNH01148.1"/>
    <property type="molecule type" value="Genomic_DNA"/>
</dbReference>
<reference evidence="6 7" key="1">
    <citation type="journal article" date="2017" name="Mol. Biol. Evol.">
        <title>The 4-celled Tetrabaena socialis nuclear genome reveals the essential components for genetic control of cell number at the origin of multicellularity in the volvocine lineage.</title>
        <authorList>
            <person name="Featherston J."/>
            <person name="Arakaki Y."/>
            <person name="Hanschen E.R."/>
            <person name="Ferris P.J."/>
            <person name="Michod R.E."/>
            <person name="Olson B.J.S.C."/>
            <person name="Nozaki H."/>
            <person name="Durand P.M."/>
        </authorList>
    </citation>
    <scope>NUCLEOTIDE SEQUENCE [LARGE SCALE GENOMIC DNA]</scope>
    <source>
        <strain evidence="6 7">NIES-571</strain>
    </source>
</reference>
<comment type="caution">
    <text evidence="6">The sequence shown here is derived from an EMBL/GenBank/DDBJ whole genome shotgun (WGS) entry which is preliminary data.</text>
</comment>
<keyword evidence="3" id="KW-0333">Golgi apparatus</keyword>
<dbReference type="InterPro" id="IPR004263">
    <property type="entry name" value="Exostosin"/>
</dbReference>
<comment type="similarity">
    <text evidence="2">Belongs to the glycosyltransferase 47 family.</text>
</comment>
<accession>A0A2J7ZLK7</accession>
<dbReference type="GO" id="GO:0016757">
    <property type="term" value="F:glycosyltransferase activity"/>
    <property type="evidence" value="ECO:0007669"/>
    <property type="project" value="InterPro"/>
</dbReference>
<evidence type="ECO:0000256" key="3">
    <source>
        <dbReference type="ARBA" id="ARBA00023034"/>
    </source>
</evidence>
<dbReference type="PANTHER" id="PTHR11062:SF268">
    <property type="entry name" value="FAMILY PROTEIN, PUTATIVE, EXPRESSED-RELATED"/>
    <property type="match status" value="1"/>
</dbReference>
<evidence type="ECO:0000313" key="7">
    <source>
        <dbReference type="Proteomes" id="UP000236333"/>
    </source>
</evidence>
<evidence type="ECO:0000313" key="6">
    <source>
        <dbReference type="EMBL" id="PNH01148.1"/>
    </source>
</evidence>
<protein>
    <submittedName>
        <fullName evidence="6">Putative glucuronoxylan glucuronosyltransferase F8H</fullName>
    </submittedName>
</protein>
<dbReference type="AlphaFoldDB" id="A0A2J7ZLK7"/>
<feature type="compositionally biased region" description="Low complexity" evidence="4">
    <location>
        <begin position="299"/>
        <end position="312"/>
    </location>
</feature>
<organism evidence="6 7">
    <name type="scientific">Tetrabaena socialis</name>
    <dbReference type="NCBI Taxonomy" id="47790"/>
    <lineage>
        <taxon>Eukaryota</taxon>
        <taxon>Viridiplantae</taxon>
        <taxon>Chlorophyta</taxon>
        <taxon>core chlorophytes</taxon>
        <taxon>Chlorophyceae</taxon>
        <taxon>CS clade</taxon>
        <taxon>Chlamydomonadales</taxon>
        <taxon>Tetrabaenaceae</taxon>
        <taxon>Tetrabaena</taxon>
    </lineage>
</organism>
<feature type="non-terminal residue" evidence="6">
    <location>
        <position position="1"/>
    </location>
</feature>
<dbReference type="PANTHER" id="PTHR11062">
    <property type="entry name" value="EXOSTOSIN HEPARAN SULFATE GLYCOSYLTRANSFERASE -RELATED"/>
    <property type="match status" value="1"/>
</dbReference>